<evidence type="ECO:0000313" key="3">
    <source>
        <dbReference type="Proteomes" id="UP000189818"/>
    </source>
</evidence>
<name>A0A1T5AIB3_9SPHN</name>
<dbReference type="Proteomes" id="UP000189818">
    <property type="component" value="Unassembled WGS sequence"/>
</dbReference>
<keyword evidence="1" id="KW-0812">Transmembrane</keyword>
<organism evidence="2 3">
    <name type="scientific">Rhizorhabdus histidinilytica</name>
    <dbReference type="NCBI Taxonomy" id="439228"/>
    <lineage>
        <taxon>Bacteria</taxon>
        <taxon>Pseudomonadati</taxon>
        <taxon>Pseudomonadota</taxon>
        <taxon>Alphaproteobacteria</taxon>
        <taxon>Sphingomonadales</taxon>
        <taxon>Sphingomonadaceae</taxon>
        <taxon>Rhizorhabdus</taxon>
    </lineage>
</organism>
<keyword evidence="1" id="KW-0472">Membrane</keyword>
<protein>
    <recommendedName>
        <fullName evidence="4">PilZ domain-containing protein</fullName>
    </recommendedName>
</protein>
<keyword evidence="1" id="KW-1133">Transmembrane helix</keyword>
<evidence type="ECO:0000256" key="1">
    <source>
        <dbReference type="SAM" id="Phobius"/>
    </source>
</evidence>
<dbReference type="RefSeq" id="WP_079646718.1">
    <property type="nucleotide sequence ID" value="NZ_FUYM01000002.1"/>
</dbReference>
<proteinExistence type="predicted"/>
<accession>A0A1T5AIB3</accession>
<dbReference type="EMBL" id="FUYM01000002">
    <property type="protein sequence ID" value="SKB34696.1"/>
    <property type="molecule type" value="Genomic_DNA"/>
</dbReference>
<feature type="transmembrane region" description="Helical" evidence="1">
    <location>
        <begin position="148"/>
        <end position="166"/>
    </location>
</feature>
<dbReference type="OrthoDB" id="7583553at2"/>
<evidence type="ECO:0008006" key="4">
    <source>
        <dbReference type="Google" id="ProtNLM"/>
    </source>
</evidence>
<reference evidence="3" key="1">
    <citation type="submission" date="2017-02" db="EMBL/GenBank/DDBJ databases">
        <authorList>
            <person name="Varghese N."/>
            <person name="Submissions S."/>
        </authorList>
    </citation>
    <scope>NUCLEOTIDE SEQUENCE [LARGE SCALE GENOMIC DNA]</scope>
    <source>
        <strain evidence="3">UM2</strain>
    </source>
</reference>
<evidence type="ECO:0000313" key="2">
    <source>
        <dbReference type="EMBL" id="SKB34696.1"/>
    </source>
</evidence>
<dbReference type="AlphaFoldDB" id="A0A1T5AIB3"/>
<dbReference type="STRING" id="439228.SAMN06295920_1024"/>
<gene>
    <name evidence="2" type="ORF">SAMN06295920_1024</name>
</gene>
<sequence>MLNEISSKRGGELLDERLSSPVRFPSCRLLSRGDCIVDLQGEDASREGGSDGPSDRVHVGSVVCLDLPLIGLRNARVLWIQAGQACCRLLVPLTESELRASVGESRPVPPPIPRPVGGGVAQAVEIMRIPTGPALRPVSSLADGIDRMVILSLTLVLATWIALYVLPF</sequence>
<keyword evidence="3" id="KW-1185">Reference proteome</keyword>